<dbReference type="GeneID" id="94430913"/>
<dbReference type="GO" id="GO:0030488">
    <property type="term" value="P:tRNA methylation"/>
    <property type="evidence" value="ECO:0007669"/>
    <property type="project" value="TreeGrafter"/>
</dbReference>
<dbReference type="EMBL" id="MIGC01004011">
    <property type="protein sequence ID" value="PHJ18619.1"/>
    <property type="molecule type" value="Genomic_DNA"/>
</dbReference>
<evidence type="ECO:0000313" key="4">
    <source>
        <dbReference type="EMBL" id="PHJ18619.1"/>
    </source>
</evidence>
<accession>A0A2C6KND0</accession>
<dbReference type="Proteomes" id="UP000221165">
    <property type="component" value="Unassembled WGS sequence"/>
</dbReference>
<dbReference type="InterPro" id="IPR051422">
    <property type="entry name" value="AlkB_tRNA_MeTrf/Diox"/>
</dbReference>
<dbReference type="GO" id="GO:0005634">
    <property type="term" value="C:nucleus"/>
    <property type="evidence" value="ECO:0007669"/>
    <property type="project" value="TreeGrafter"/>
</dbReference>
<dbReference type="PANTHER" id="PTHR13069:SF21">
    <property type="entry name" value="ALKYLATED DNA REPAIR PROTEIN ALKB HOMOLOG 8"/>
    <property type="match status" value="1"/>
</dbReference>
<dbReference type="PANTHER" id="PTHR13069">
    <property type="entry name" value="ALKYLATED DNA REPAIR PROTEIN ALKB HOMOLOG 8"/>
    <property type="match status" value="1"/>
</dbReference>
<protein>
    <submittedName>
        <fullName evidence="4">Methyltransferase domain-containing protein</fullName>
    </submittedName>
</protein>
<evidence type="ECO:0000313" key="5">
    <source>
        <dbReference type="Proteomes" id="UP000221165"/>
    </source>
</evidence>
<name>A0A2C6KND0_9APIC</name>
<dbReference type="GO" id="GO:0106335">
    <property type="term" value="F:tRNA (5-carboxymethyluridine(34)-5-O)-methyltransferase activity"/>
    <property type="evidence" value="ECO:0007669"/>
    <property type="project" value="TreeGrafter"/>
</dbReference>
<dbReference type="VEuPathDB" id="ToxoDB:CSUI_007557"/>
<sequence length="304" mass="32405">MGPSSGERGEREETRRDTGGSRLGKKKERQRTAPRDKACNPVGEELLRKGGGGQLEEEFVVKVYDRIARHFSHTRYKPWPKVHAFLESLPRYSLVVDVGCGNGKYLQSLPQSQRRPLQDHLSSLSLHESSATISSKDPLASSSSPSPRLSSSSSSSSLSSSISDSSSSPPHHPGISNPSPTPSSFSASSVVSQAVLAGSDPGDCLVIGVDISIPLLEIACQRAHASGRVAAATCLNTNLREDKLAAFLSFNFSSSHSSLIQVSQMLQSPLQSFTISQQKDAALEHLKSSVASQSGVASFLSQFG</sequence>
<gene>
    <name evidence="4" type="ORF">CSUI_007557</name>
</gene>
<comment type="caution">
    <text evidence="4">The sequence shown here is derived from an EMBL/GenBank/DDBJ whole genome shotgun (WGS) entry which is preliminary data.</text>
</comment>
<evidence type="ECO:0000256" key="3">
    <source>
        <dbReference type="SAM" id="MobiDB-lite"/>
    </source>
</evidence>
<organism evidence="4 5">
    <name type="scientific">Cystoisospora suis</name>
    <dbReference type="NCBI Taxonomy" id="483139"/>
    <lineage>
        <taxon>Eukaryota</taxon>
        <taxon>Sar</taxon>
        <taxon>Alveolata</taxon>
        <taxon>Apicomplexa</taxon>
        <taxon>Conoidasida</taxon>
        <taxon>Coccidia</taxon>
        <taxon>Eucoccidiorida</taxon>
        <taxon>Eimeriorina</taxon>
        <taxon>Sarcocystidae</taxon>
        <taxon>Cystoisospora</taxon>
    </lineage>
</organism>
<dbReference type="Gene3D" id="3.40.50.150">
    <property type="entry name" value="Vaccinia Virus protein VP39"/>
    <property type="match status" value="1"/>
</dbReference>
<dbReference type="RefSeq" id="XP_067920325.1">
    <property type="nucleotide sequence ID" value="XM_068067702.1"/>
</dbReference>
<feature type="region of interest" description="Disordered" evidence="3">
    <location>
        <begin position="1"/>
        <end position="51"/>
    </location>
</feature>
<feature type="region of interest" description="Disordered" evidence="3">
    <location>
        <begin position="111"/>
        <end position="184"/>
    </location>
</feature>
<dbReference type="GO" id="GO:0005737">
    <property type="term" value="C:cytoplasm"/>
    <property type="evidence" value="ECO:0007669"/>
    <property type="project" value="TreeGrafter"/>
</dbReference>
<keyword evidence="1 4" id="KW-0489">Methyltransferase</keyword>
<dbReference type="AlphaFoldDB" id="A0A2C6KND0"/>
<feature type="non-terminal residue" evidence="4">
    <location>
        <position position="304"/>
    </location>
</feature>
<dbReference type="InterPro" id="IPR029063">
    <property type="entry name" value="SAM-dependent_MTases_sf"/>
</dbReference>
<proteinExistence type="predicted"/>
<evidence type="ECO:0000256" key="1">
    <source>
        <dbReference type="ARBA" id="ARBA00022603"/>
    </source>
</evidence>
<reference evidence="4 5" key="1">
    <citation type="journal article" date="2017" name="Int. J. Parasitol.">
        <title>The genome of the protozoan parasite Cystoisospora suis and a reverse vaccinology approach to identify vaccine candidates.</title>
        <authorList>
            <person name="Palmieri N."/>
            <person name="Shrestha A."/>
            <person name="Ruttkowski B."/>
            <person name="Beck T."/>
            <person name="Vogl C."/>
            <person name="Tomley F."/>
            <person name="Blake D.P."/>
            <person name="Joachim A."/>
        </authorList>
    </citation>
    <scope>NUCLEOTIDE SEQUENCE [LARGE SCALE GENOMIC DNA]</scope>
    <source>
        <strain evidence="4 5">Wien I</strain>
    </source>
</reference>
<keyword evidence="5" id="KW-1185">Reference proteome</keyword>
<keyword evidence="2 4" id="KW-0808">Transferase</keyword>
<feature type="compositionally biased region" description="Basic and acidic residues" evidence="3">
    <location>
        <begin position="7"/>
        <end position="19"/>
    </location>
</feature>
<evidence type="ECO:0000256" key="2">
    <source>
        <dbReference type="ARBA" id="ARBA00022679"/>
    </source>
</evidence>
<dbReference type="GO" id="GO:0000049">
    <property type="term" value="F:tRNA binding"/>
    <property type="evidence" value="ECO:0007669"/>
    <property type="project" value="TreeGrafter"/>
</dbReference>
<feature type="compositionally biased region" description="Low complexity" evidence="3">
    <location>
        <begin position="121"/>
        <end position="184"/>
    </location>
</feature>
<dbReference type="SUPFAM" id="SSF53335">
    <property type="entry name" value="S-adenosyl-L-methionine-dependent methyltransferases"/>
    <property type="match status" value="1"/>
</dbReference>
<dbReference type="OrthoDB" id="271595at2759"/>
<dbReference type="GO" id="GO:0002098">
    <property type="term" value="P:tRNA wobble uridine modification"/>
    <property type="evidence" value="ECO:0007669"/>
    <property type="project" value="TreeGrafter"/>
</dbReference>